<feature type="domain" description="Bacterial type II secretion system protein E" evidence="3">
    <location>
        <begin position="269"/>
        <end position="520"/>
    </location>
</feature>
<dbReference type="RefSeq" id="WP_092657416.1">
    <property type="nucleotide sequence ID" value="NZ_FOCX01000002.1"/>
</dbReference>
<proteinExistence type="inferred from homology"/>
<dbReference type="PANTHER" id="PTHR30486:SF6">
    <property type="entry name" value="TYPE IV PILUS RETRACTATION ATPASE PILT"/>
    <property type="match status" value="1"/>
</dbReference>
<dbReference type="PANTHER" id="PTHR30486">
    <property type="entry name" value="TWITCHING MOTILITY PROTEIN PILT"/>
    <property type="match status" value="1"/>
</dbReference>
<dbReference type="GO" id="GO:0016887">
    <property type="term" value="F:ATP hydrolysis activity"/>
    <property type="evidence" value="ECO:0007669"/>
    <property type="project" value="InterPro"/>
</dbReference>
<dbReference type="OrthoDB" id="31341at2157"/>
<dbReference type="SUPFAM" id="SSF52540">
    <property type="entry name" value="P-loop containing nucleoside triphosphate hydrolases"/>
    <property type="match status" value="1"/>
</dbReference>
<evidence type="ECO:0000313" key="4">
    <source>
        <dbReference type="EMBL" id="SEN24937.1"/>
    </source>
</evidence>
<evidence type="ECO:0000259" key="3">
    <source>
        <dbReference type="Pfam" id="PF00437"/>
    </source>
</evidence>
<dbReference type="InterPro" id="IPR050921">
    <property type="entry name" value="T4SS_GSP_E_ATPase"/>
</dbReference>
<dbReference type="Gene3D" id="3.40.50.300">
    <property type="entry name" value="P-loop containing nucleotide triphosphate hydrolases"/>
    <property type="match status" value="1"/>
</dbReference>
<name>A0A1H8F1G8_9EURY</name>
<protein>
    <submittedName>
        <fullName evidence="4">Type IV secretory pathway ATPase VirB11/Archaellum biosynthesis ATPase</fullName>
    </submittedName>
</protein>
<feature type="region of interest" description="Disordered" evidence="2">
    <location>
        <begin position="612"/>
        <end position="635"/>
    </location>
</feature>
<evidence type="ECO:0000256" key="1">
    <source>
        <dbReference type="ARBA" id="ARBA00006611"/>
    </source>
</evidence>
<accession>A0A1H8F1G8</accession>
<sequence length="635" mass="67035">MGVLSRVRGSGDETGCRCSPSFDGDRLVVDADDCRGEGRLAAEAACRAAVVDALRERDADAICTRAAGVERAYEGTAAAALVAAGRFADAAAFHDEAIADRALRDPLGAARAAMGRAGPVARLAAETGLAEGAAQADGYEDLLAPAVGPTISRSRVRLQPPTSARFASRRELETGAVVRIYGQPDRERRTYHLEPVEHGFGPAATERLVAAYDRLASGAVTGGERAPGRAVRRVVDDGDGMDTTVRELERVLEKHTQGYGVVTDLFADERVSDVFVTAPASDNRIRVRVDGETLTTNVRLTEGGIEALASRFRRESGRAFSRASPALDATATVSGRRVRVAGVTEPVSEGVAFAFRAHEREAWTLPALVTNGTLTAQAAALLSLAVERDAATLLAGTRGAGKTTMLGALLWELPAATRTVVIEDTPELPVAQLQDAGRDVQSLRTGDEGSGELAPAEALHTALRLGEGALVVGEVRGEEAGVLYEAMRVGASGSAVLGTIHGDGGEAVRERVVTDLGVPESAFGATDLLVTLEPFESSAGRARRVKRIEEVVCADGVGFEPLFELDDGELTSTGRIERGNSRLVDGLARSTERYTAVRECLRDRTDWLADLADSGRTDPETVRRAHAERRTGPTA</sequence>
<dbReference type="Proteomes" id="UP000198775">
    <property type="component" value="Unassembled WGS sequence"/>
</dbReference>
<evidence type="ECO:0000313" key="5">
    <source>
        <dbReference type="Proteomes" id="UP000198775"/>
    </source>
</evidence>
<dbReference type="InterPro" id="IPR001482">
    <property type="entry name" value="T2SS/T4SS_dom"/>
</dbReference>
<gene>
    <name evidence="4" type="ORF">SAMN05216388_1002154</name>
</gene>
<evidence type="ECO:0000256" key="2">
    <source>
        <dbReference type="SAM" id="MobiDB-lite"/>
    </source>
</evidence>
<reference evidence="5" key="1">
    <citation type="submission" date="2016-10" db="EMBL/GenBank/DDBJ databases">
        <authorList>
            <person name="Varghese N."/>
            <person name="Submissions S."/>
        </authorList>
    </citation>
    <scope>NUCLEOTIDE SEQUENCE [LARGE SCALE GENOMIC DNA]</scope>
    <source>
        <strain evidence="5">IBRC-M 10043</strain>
    </source>
</reference>
<dbReference type="Gene3D" id="3.30.450.380">
    <property type="match status" value="1"/>
</dbReference>
<dbReference type="AlphaFoldDB" id="A0A1H8F1G8"/>
<dbReference type="EMBL" id="FOCX01000002">
    <property type="protein sequence ID" value="SEN24937.1"/>
    <property type="molecule type" value="Genomic_DNA"/>
</dbReference>
<comment type="similarity">
    <text evidence="1">Belongs to the GSP E family.</text>
</comment>
<organism evidence="4 5">
    <name type="scientific">Halorientalis persicus</name>
    <dbReference type="NCBI Taxonomy" id="1367881"/>
    <lineage>
        <taxon>Archaea</taxon>
        <taxon>Methanobacteriati</taxon>
        <taxon>Methanobacteriota</taxon>
        <taxon>Stenosarchaea group</taxon>
        <taxon>Halobacteria</taxon>
        <taxon>Halobacteriales</taxon>
        <taxon>Haloarculaceae</taxon>
        <taxon>Halorientalis</taxon>
    </lineage>
</organism>
<dbReference type="Pfam" id="PF00437">
    <property type="entry name" value="T2SSE"/>
    <property type="match status" value="1"/>
</dbReference>
<dbReference type="InterPro" id="IPR027417">
    <property type="entry name" value="P-loop_NTPase"/>
</dbReference>
<keyword evidence="5" id="KW-1185">Reference proteome</keyword>